<dbReference type="SUPFAM" id="SSF47226">
    <property type="entry name" value="Histidine-containing phosphotransfer domain, HPT domain"/>
    <property type="match status" value="1"/>
</dbReference>
<dbReference type="FunFam" id="1.10.287.130:FF:000038">
    <property type="entry name" value="Sensory transduction histidine kinase"/>
    <property type="match status" value="1"/>
</dbReference>
<dbReference type="SMART" id="SM00448">
    <property type="entry name" value="REC"/>
    <property type="match status" value="2"/>
</dbReference>
<dbReference type="RefSeq" id="WP_080802757.1">
    <property type="nucleotide sequence ID" value="NZ_LT828543.1"/>
</dbReference>
<evidence type="ECO:0000313" key="21">
    <source>
        <dbReference type="Proteomes" id="UP000191931"/>
    </source>
</evidence>
<dbReference type="SUPFAM" id="SSF47384">
    <property type="entry name" value="Homodimeric domain of signal transducing histidine kinase"/>
    <property type="match status" value="1"/>
</dbReference>
<evidence type="ECO:0000256" key="14">
    <source>
        <dbReference type="ARBA" id="ARBA00023306"/>
    </source>
</evidence>
<dbReference type="InterPro" id="IPR036641">
    <property type="entry name" value="HPT_dom_sf"/>
</dbReference>
<dbReference type="InterPro" id="IPR008207">
    <property type="entry name" value="Sig_transdc_His_kin_Hpt_dom"/>
</dbReference>
<proteinExistence type="predicted"/>
<dbReference type="Pfam" id="PF00497">
    <property type="entry name" value="SBP_bac_3"/>
    <property type="match status" value="2"/>
</dbReference>
<dbReference type="CDD" id="cd13708">
    <property type="entry name" value="PBP2_BvgS_like_1"/>
    <property type="match status" value="1"/>
</dbReference>
<dbReference type="InterPro" id="IPR036097">
    <property type="entry name" value="HisK_dim/P_sf"/>
</dbReference>
<dbReference type="Gene3D" id="1.10.287.130">
    <property type="match status" value="1"/>
</dbReference>
<dbReference type="Pfam" id="PF00512">
    <property type="entry name" value="HisKA"/>
    <property type="match status" value="1"/>
</dbReference>
<evidence type="ECO:0000256" key="8">
    <source>
        <dbReference type="ARBA" id="ARBA00022741"/>
    </source>
</evidence>
<evidence type="ECO:0000256" key="16">
    <source>
        <dbReference type="PROSITE-ProRule" id="PRU00169"/>
    </source>
</evidence>
<dbReference type="Pfam" id="PF00072">
    <property type="entry name" value="Response_reg"/>
    <property type="match status" value="2"/>
</dbReference>
<dbReference type="PANTHER" id="PTHR45339">
    <property type="entry name" value="HYBRID SIGNAL TRANSDUCTION HISTIDINE KINASE J"/>
    <property type="match status" value="1"/>
</dbReference>
<sequence length="1627" mass="185027">MSIVKFPWIIKAVKLFCCFFFTLLNIISSHAPSAEELSPHTQEVSPHIQEVSLQFQWKHQFEFAGFYAAKEKGYYQDAGLKVTFHEYHNEMELIDDVIEGKKDFGVGPSSVIIERLEGKPIRLLANYFKRSPLVIAAKPEIKFPGDLYHKKLMITEKDLNNPNIKHMLAFADIEPEDLSIIQHSFDINDFIQGKVDAVTIFITNEAFELNRKKIPHTIINPNIYGGISFDANLFTSETTALASPSMVLHFRDASNKGWLYALEHIDEMVDLILTKYNTQNKSRAQLLFEAKEIKKIMLPTIYPVGSLSPGQNWYGSSINNNEMFSLTVEEREFLKSHPVIRVSNEMDWIPFDFCINREPHGYSVDLMHILEKHIGVKFIFVNGYSWAQLLQLFKEKRIDLIQSSIITRETEQYTLFSDPYLSYQNGFVVPEESHEIPSIDDFFYKTIAVPWKSAQAKFLKSTYPRIDLLYTNDNYEAFEKVMNGEADAAIENKLTMLYMQGKRMTAGLKNSGWFKEMDNGRVMTLHLGIRNDWPLFLSIINKFLKQITPGEINSLDRKWFGGSLPMFQEDKISSHEELMLSKRNNISTDSIEILKKDETIQFTNEEIDYLKKKGTIKMCVLPDWLPYESINKDGEHQGIGAEMMKIISRRINTPIELLPTREWGESLQKMRARKCDILPLAMDVPSRQDAMNFTKPYIVEPFVIATHNSELFIKDIKDIGNRAIGVIKNYAFTEVLKQFYPNLNIIHVKNARDGLEKVRSEDIFGYIDSMPTIGYTLQKYSMMDLKIAGKLEFDLELSIASRSDEPLLASIMQKAADSITEEERRRIISKWLSVKFEQGFNYALFWKFLAGSLIILLGIGYWNRTLLIEIKKRKEMEKHLEHASREALAASKAKGDFLANMSHEIRTPMNAIIGMSALALNKDFSGDAQRYFKNINTSGQSLLGIINDILDFSKIEAGKIEIEKTPFSLREILENIVVIFEPAALEKGLDFNLLIDEKIPEHFMGDPNRIKQIITNFTGNALKFTSQGSVTIKVEAIDVMQDGQKVKISVMDTGKGISKENHDKLFKAFTQEDISTTRTYGGTGLGLAISKLLAEMMGGKIGFESQADQGSVFHITLDMQFASVVQFDGNIMITSNIHGARILIVDDEHYSREMLKETINSFSFTLDEAPSAEKALQMMETASTPYDLILLDWKMPNKSGTSFYQELRHKHTHIRLPKAILISAYNNPELIDEAREAGITTVLTKPVKPSDLLVSIVNSLGKEILVQEINKNQSDINKVAFMGQTILLVEDNSLNQEVCQEILEMLRLNVMIANNGQEAVECFEKNCSEIDLVLMDLQMPVLDGYGASQKIRKLPSSSNIPIIALSADAISGTREKAIASGMNDYTTKPIVPSNLIKTLMRYLDYQQLEVSSIRKESNENSKNCENRENSFPKISGIDTEQGIANRMGNAESYKKVLLKFSKNYRTFVQECIEAYNQNDFKNLVKSLHTFKGVTGNIQATEISALTMKIEVMAKNNNHECTYLLKELDNKVETLCRDIEKTLSHIPDSPYAKPVISSENLTRKLEDIMRLLLESDTKARSEMEILLSIELPHAIQSCIEAAAEAINGYDFDEAIAYANDALKRLKNE</sequence>
<dbReference type="CDD" id="cd16922">
    <property type="entry name" value="HATPase_EvgS-ArcB-TorS-like"/>
    <property type="match status" value="1"/>
</dbReference>
<dbReference type="GO" id="GO:0005886">
    <property type="term" value="C:plasma membrane"/>
    <property type="evidence" value="ECO:0007669"/>
    <property type="project" value="UniProtKB-SubCell"/>
</dbReference>
<dbReference type="InterPro" id="IPR011006">
    <property type="entry name" value="CheY-like_superfamily"/>
</dbReference>
<keyword evidence="6" id="KW-0808">Transferase</keyword>
<dbReference type="GO" id="GO:0005524">
    <property type="term" value="F:ATP binding"/>
    <property type="evidence" value="ECO:0007669"/>
    <property type="project" value="UniProtKB-KW"/>
</dbReference>
<keyword evidence="7" id="KW-0812">Transmembrane</keyword>
<feature type="modified residue" description="4-aspartylphosphate" evidence="16">
    <location>
        <position position="1336"/>
    </location>
</feature>
<dbReference type="PROSITE" id="PS50894">
    <property type="entry name" value="HPT"/>
    <property type="match status" value="1"/>
</dbReference>
<dbReference type="PROSITE" id="PS50109">
    <property type="entry name" value="HIS_KIN"/>
    <property type="match status" value="1"/>
</dbReference>
<dbReference type="PROSITE" id="PS50110">
    <property type="entry name" value="RESPONSE_REGULATORY"/>
    <property type="match status" value="2"/>
</dbReference>
<keyword evidence="11" id="KW-1133">Transmembrane helix</keyword>
<dbReference type="SUPFAM" id="SSF52172">
    <property type="entry name" value="CheY-like"/>
    <property type="match status" value="2"/>
</dbReference>
<dbReference type="Pfam" id="PF09084">
    <property type="entry name" value="NMT1"/>
    <property type="match status" value="1"/>
</dbReference>
<keyword evidence="9 20" id="KW-0418">Kinase</keyword>
<name>A0A1W1HKC6_9BACT</name>
<evidence type="ECO:0000256" key="15">
    <source>
        <dbReference type="PROSITE-ProRule" id="PRU00110"/>
    </source>
</evidence>
<dbReference type="InterPro" id="IPR003661">
    <property type="entry name" value="HisK_dim/P_dom"/>
</dbReference>
<dbReference type="EMBL" id="FWEV01000328">
    <property type="protein sequence ID" value="SLM32913.1"/>
    <property type="molecule type" value="Genomic_DNA"/>
</dbReference>
<keyword evidence="21" id="KW-1185">Reference proteome</keyword>
<evidence type="ECO:0000256" key="7">
    <source>
        <dbReference type="ARBA" id="ARBA00022692"/>
    </source>
</evidence>
<organism evidence="20 21">
    <name type="scientific">Desulfamplus magnetovallimortis</name>
    <dbReference type="NCBI Taxonomy" id="1246637"/>
    <lineage>
        <taxon>Bacteria</taxon>
        <taxon>Pseudomonadati</taxon>
        <taxon>Thermodesulfobacteriota</taxon>
        <taxon>Desulfobacteria</taxon>
        <taxon>Desulfobacterales</taxon>
        <taxon>Desulfobacteraceae</taxon>
        <taxon>Desulfamplus</taxon>
    </lineage>
</organism>
<dbReference type="Gene3D" id="3.40.50.2300">
    <property type="match status" value="2"/>
</dbReference>
<comment type="catalytic activity">
    <reaction evidence="1">
        <text>ATP + protein L-histidine = ADP + protein N-phospho-L-histidine.</text>
        <dbReference type="EC" id="2.7.13.3"/>
    </reaction>
</comment>
<evidence type="ECO:0000256" key="11">
    <source>
        <dbReference type="ARBA" id="ARBA00022989"/>
    </source>
</evidence>
<feature type="domain" description="Response regulatory" evidence="18">
    <location>
        <begin position="1285"/>
        <end position="1403"/>
    </location>
</feature>
<evidence type="ECO:0000256" key="13">
    <source>
        <dbReference type="ARBA" id="ARBA00023136"/>
    </source>
</evidence>
<dbReference type="Gene3D" id="3.30.565.10">
    <property type="entry name" value="Histidine kinase-like ATPase, C-terminal domain"/>
    <property type="match status" value="1"/>
</dbReference>
<dbReference type="SMART" id="SM00062">
    <property type="entry name" value="PBPb"/>
    <property type="match status" value="2"/>
</dbReference>
<dbReference type="OrthoDB" id="5468627at2"/>
<dbReference type="PANTHER" id="PTHR45339:SF1">
    <property type="entry name" value="HYBRID SIGNAL TRANSDUCTION HISTIDINE KINASE J"/>
    <property type="match status" value="1"/>
</dbReference>
<dbReference type="InterPro" id="IPR015168">
    <property type="entry name" value="SsuA/THI5"/>
</dbReference>
<feature type="modified residue" description="Phosphohistidine" evidence="15">
    <location>
        <position position="1488"/>
    </location>
</feature>
<evidence type="ECO:0000256" key="9">
    <source>
        <dbReference type="ARBA" id="ARBA00022777"/>
    </source>
</evidence>
<dbReference type="InterPro" id="IPR004358">
    <property type="entry name" value="Sig_transdc_His_kin-like_C"/>
</dbReference>
<dbReference type="EC" id="2.7.13.3" evidence="3"/>
<dbReference type="SMART" id="SM00388">
    <property type="entry name" value="HisKA"/>
    <property type="match status" value="1"/>
</dbReference>
<dbReference type="GO" id="GO:0000155">
    <property type="term" value="F:phosphorelay sensor kinase activity"/>
    <property type="evidence" value="ECO:0007669"/>
    <property type="project" value="InterPro"/>
</dbReference>
<dbReference type="STRING" id="1246637.MTBBW1_820005"/>
<dbReference type="SMART" id="SM00387">
    <property type="entry name" value="HATPase_c"/>
    <property type="match status" value="1"/>
</dbReference>
<dbReference type="SUPFAM" id="SSF53850">
    <property type="entry name" value="Periplasmic binding protein-like II"/>
    <property type="match status" value="3"/>
</dbReference>
<dbReference type="Gene3D" id="1.20.120.160">
    <property type="entry name" value="HPT domain"/>
    <property type="match status" value="1"/>
</dbReference>
<evidence type="ECO:0000256" key="6">
    <source>
        <dbReference type="ARBA" id="ARBA00022679"/>
    </source>
</evidence>
<keyword evidence="4" id="KW-1003">Cell membrane</keyword>
<dbReference type="InterPro" id="IPR001638">
    <property type="entry name" value="Solute-binding_3/MltF_N"/>
</dbReference>
<dbReference type="Pfam" id="PF02518">
    <property type="entry name" value="HATPase_c"/>
    <property type="match status" value="1"/>
</dbReference>
<dbReference type="InterPro" id="IPR003594">
    <property type="entry name" value="HATPase_dom"/>
</dbReference>
<feature type="domain" description="Response regulatory" evidence="18">
    <location>
        <begin position="1141"/>
        <end position="1260"/>
    </location>
</feature>
<evidence type="ECO:0000259" key="18">
    <source>
        <dbReference type="PROSITE" id="PS50110"/>
    </source>
</evidence>
<comment type="subcellular location">
    <subcellularLocation>
        <location evidence="2">Cell membrane</location>
        <topology evidence="2">Multi-pass membrane protein</topology>
    </subcellularLocation>
</comment>
<keyword evidence="8" id="KW-0547">Nucleotide-binding</keyword>
<dbReference type="SUPFAM" id="SSF55874">
    <property type="entry name" value="ATPase domain of HSP90 chaperone/DNA topoisomerase II/histidine kinase"/>
    <property type="match status" value="1"/>
</dbReference>
<accession>A0A1W1HKC6</accession>
<keyword evidence="14" id="KW-0131">Cell cycle</keyword>
<keyword evidence="13" id="KW-0472">Membrane</keyword>
<feature type="domain" description="Histidine kinase" evidence="17">
    <location>
        <begin position="900"/>
        <end position="1121"/>
    </location>
</feature>
<feature type="modified residue" description="4-aspartylphosphate" evidence="16">
    <location>
        <position position="1192"/>
    </location>
</feature>
<evidence type="ECO:0000256" key="2">
    <source>
        <dbReference type="ARBA" id="ARBA00004651"/>
    </source>
</evidence>
<dbReference type="Proteomes" id="UP000191931">
    <property type="component" value="Unassembled WGS sequence"/>
</dbReference>
<dbReference type="PRINTS" id="PR00344">
    <property type="entry name" value="BCTRLSENSOR"/>
</dbReference>
<protein>
    <recommendedName>
        <fullName evidence="3">histidine kinase</fullName>
        <ecNumber evidence="3">2.7.13.3</ecNumber>
    </recommendedName>
</protein>
<evidence type="ECO:0000256" key="3">
    <source>
        <dbReference type="ARBA" id="ARBA00012438"/>
    </source>
</evidence>
<dbReference type="FunFam" id="3.30.565.10:FF:000010">
    <property type="entry name" value="Sensor histidine kinase RcsC"/>
    <property type="match status" value="1"/>
</dbReference>
<dbReference type="Gene3D" id="3.40.190.10">
    <property type="entry name" value="Periplasmic binding protein-like II"/>
    <property type="match status" value="6"/>
</dbReference>
<dbReference type="InterPro" id="IPR005467">
    <property type="entry name" value="His_kinase_dom"/>
</dbReference>
<feature type="domain" description="HPt" evidence="19">
    <location>
        <begin position="1449"/>
        <end position="1545"/>
    </location>
</feature>
<evidence type="ECO:0000259" key="19">
    <source>
        <dbReference type="PROSITE" id="PS50894"/>
    </source>
</evidence>
<keyword evidence="10" id="KW-0067">ATP-binding</keyword>
<keyword evidence="5 16" id="KW-0597">Phosphoprotein</keyword>
<dbReference type="CDD" id="cd01007">
    <property type="entry name" value="PBP2_BvgS_HisK_like"/>
    <property type="match status" value="1"/>
</dbReference>
<dbReference type="CDD" id="cd00082">
    <property type="entry name" value="HisKA"/>
    <property type="match status" value="1"/>
</dbReference>
<dbReference type="CDD" id="cd17546">
    <property type="entry name" value="REC_hyHK_CKI1_RcsC-like"/>
    <property type="match status" value="2"/>
</dbReference>
<dbReference type="Pfam" id="PF01627">
    <property type="entry name" value="Hpt"/>
    <property type="match status" value="1"/>
</dbReference>
<dbReference type="InterPro" id="IPR001789">
    <property type="entry name" value="Sig_transdc_resp-reg_receiver"/>
</dbReference>
<gene>
    <name evidence="20" type="ORF">MTBBW1_820005</name>
</gene>
<evidence type="ECO:0000256" key="5">
    <source>
        <dbReference type="ARBA" id="ARBA00022553"/>
    </source>
</evidence>
<evidence type="ECO:0000313" key="20">
    <source>
        <dbReference type="EMBL" id="SLM32913.1"/>
    </source>
</evidence>
<evidence type="ECO:0000256" key="10">
    <source>
        <dbReference type="ARBA" id="ARBA00022840"/>
    </source>
</evidence>
<evidence type="ECO:0000256" key="1">
    <source>
        <dbReference type="ARBA" id="ARBA00000085"/>
    </source>
</evidence>
<evidence type="ECO:0000259" key="17">
    <source>
        <dbReference type="PROSITE" id="PS50109"/>
    </source>
</evidence>
<evidence type="ECO:0000256" key="12">
    <source>
        <dbReference type="ARBA" id="ARBA00023012"/>
    </source>
</evidence>
<reference evidence="20 21" key="1">
    <citation type="submission" date="2017-03" db="EMBL/GenBank/DDBJ databases">
        <authorList>
            <person name="Afonso C.L."/>
            <person name="Miller P.J."/>
            <person name="Scott M.A."/>
            <person name="Spackman E."/>
            <person name="Goraichik I."/>
            <person name="Dimitrov K.M."/>
            <person name="Suarez D.L."/>
            <person name="Swayne D.E."/>
        </authorList>
    </citation>
    <scope>NUCLEOTIDE SEQUENCE [LARGE SCALE GENOMIC DNA]</scope>
    <source>
        <strain evidence="20">PRJEB14757</strain>
    </source>
</reference>
<evidence type="ECO:0000256" key="4">
    <source>
        <dbReference type="ARBA" id="ARBA00022475"/>
    </source>
</evidence>
<keyword evidence="12" id="KW-0902">Two-component regulatory system</keyword>
<dbReference type="InterPro" id="IPR036890">
    <property type="entry name" value="HATPase_C_sf"/>
</dbReference>